<proteinExistence type="predicted"/>
<name>A0A6J4MKG6_9BACT</name>
<feature type="non-terminal residue" evidence="2">
    <location>
        <position position="1"/>
    </location>
</feature>
<reference evidence="2" key="1">
    <citation type="submission" date="2020-02" db="EMBL/GenBank/DDBJ databases">
        <authorList>
            <person name="Meier V. D."/>
        </authorList>
    </citation>
    <scope>NUCLEOTIDE SEQUENCE</scope>
    <source>
        <strain evidence="2">AVDCRST_MAG89</strain>
    </source>
</reference>
<accession>A0A6J4MKG6</accession>
<evidence type="ECO:0000256" key="1">
    <source>
        <dbReference type="SAM" id="MobiDB-lite"/>
    </source>
</evidence>
<organism evidence="2">
    <name type="scientific">uncultured Gemmatimonadota bacterium</name>
    <dbReference type="NCBI Taxonomy" id="203437"/>
    <lineage>
        <taxon>Bacteria</taxon>
        <taxon>Pseudomonadati</taxon>
        <taxon>Gemmatimonadota</taxon>
        <taxon>environmental samples</taxon>
    </lineage>
</organism>
<protein>
    <submittedName>
        <fullName evidence="2">Response regulator of zinc sigma-54-dependent two-component system</fullName>
    </submittedName>
</protein>
<gene>
    <name evidence="2" type="ORF">AVDCRST_MAG89-3799</name>
</gene>
<feature type="region of interest" description="Disordered" evidence="1">
    <location>
        <begin position="1"/>
        <end position="20"/>
    </location>
</feature>
<sequence length="214" mass="20954">GHCGSAGGTAGGGRGGACLDVGRHAGLRAQGGGERRAGAAAGRDGLGKVAPCGGDPPAQRPGARALPQRQLRRDPGYALRARDVRAHARRVHGRQGVARGGVRGRQRGHALFGRGGRAAAGGADQAPLGAGGAAGAQAGRHARHPGGRARGDRHQRRPGGDGGAQAVQGGPLPPHRRAALSRAAAARARARAAGAGAAPAGAPRHGRRAPGGDS</sequence>
<feature type="region of interest" description="Disordered" evidence="1">
    <location>
        <begin position="28"/>
        <end position="214"/>
    </location>
</feature>
<evidence type="ECO:0000313" key="2">
    <source>
        <dbReference type="EMBL" id="CAA9361928.1"/>
    </source>
</evidence>
<feature type="compositionally biased region" description="Gly residues" evidence="1">
    <location>
        <begin position="1"/>
        <end position="16"/>
    </location>
</feature>
<feature type="compositionally biased region" description="Low complexity" evidence="1">
    <location>
        <begin position="180"/>
        <end position="203"/>
    </location>
</feature>
<feature type="compositionally biased region" description="Basic and acidic residues" evidence="1">
    <location>
        <begin position="71"/>
        <end position="86"/>
    </location>
</feature>
<feature type="non-terminal residue" evidence="2">
    <location>
        <position position="214"/>
    </location>
</feature>
<feature type="compositionally biased region" description="Basic residues" evidence="1">
    <location>
        <begin position="140"/>
        <end position="157"/>
    </location>
</feature>
<dbReference type="EMBL" id="CADCTV010000797">
    <property type="protein sequence ID" value="CAA9361928.1"/>
    <property type="molecule type" value="Genomic_DNA"/>
</dbReference>
<dbReference type="AlphaFoldDB" id="A0A6J4MKG6"/>